<reference evidence="1" key="1">
    <citation type="submission" date="2023-01" db="EMBL/GenBank/DDBJ databases">
        <title>Genome assembly of the deep-sea coral Lophelia pertusa.</title>
        <authorList>
            <person name="Herrera S."/>
            <person name="Cordes E."/>
        </authorList>
    </citation>
    <scope>NUCLEOTIDE SEQUENCE</scope>
    <source>
        <strain evidence="1">USNM1676648</strain>
        <tissue evidence="1">Polyp</tissue>
    </source>
</reference>
<dbReference type="Proteomes" id="UP001163046">
    <property type="component" value="Unassembled WGS sequence"/>
</dbReference>
<comment type="caution">
    <text evidence="1">The sequence shown here is derived from an EMBL/GenBank/DDBJ whole genome shotgun (WGS) entry which is preliminary data.</text>
</comment>
<sequence>MSRRNLFTSHRETNQEATDAAINLYRFKVHYYDKEDLYSEGTKVGEGEILLLYQRHPDKGVQGEETVSWKEALRDIDVDLEAAKWGESPQQVADEVDSLTFCCCECCHSIKCQKLSSVMYGAFPQHNTVNQFFTPRMLEAYHREGYNACVEAEAAEFLGAVNGIETTSTIEYHTGL</sequence>
<dbReference type="AlphaFoldDB" id="A0A9W9ZNU9"/>
<gene>
    <name evidence="1" type="ORF">OS493_017514</name>
</gene>
<evidence type="ECO:0000313" key="2">
    <source>
        <dbReference type="Proteomes" id="UP001163046"/>
    </source>
</evidence>
<name>A0A9W9ZNU9_9CNID</name>
<organism evidence="1 2">
    <name type="scientific">Desmophyllum pertusum</name>
    <dbReference type="NCBI Taxonomy" id="174260"/>
    <lineage>
        <taxon>Eukaryota</taxon>
        <taxon>Metazoa</taxon>
        <taxon>Cnidaria</taxon>
        <taxon>Anthozoa</taxon>
        <taxon>Hexacorallia</taxon>
        <taxon>Scleractinia</taxon>
        <taxon>Caryophylliina</taxon>
        <taxon>Caryophylliidae</taxon>
        <taxon>Desmophyllum</taxon>
    </lineage>
</organism>
<dbReference type="OrthoDB" id="5984259at2759"/>
<evidence type="ECO:0000313" key="1">
    <source>
        <dbReference type="EMBL" id="KAJ7385141.1"/>
    </source>
</evidence>
<protein>
    <submittedName>
        <fullName evidence="1">Uncharacterized protein</fullName>
    </submittedName>
</protein>
<keyword evidence="2" id="KW-1185">Reference proteome</keyword>
<dbReference type="EMBL" id="MU825882">
    <property type="protein sequence ID" value="KAJ7385141.1"/>
    <property type="molecule type" value="Genomic_DNA"/>
</dbReference>
<proteinExistence type="predicted"/>
<accession>A0A9W9ZNU9</accession>